<name>A0A0B1SB77_OESDE</name>
<dbReference type="InterPro" id="IPR017943">
    <property type="entry name" value="Bactericidal_perm-incr_a/b_dom"/>
</dbReference>
<evidence type="ECO:0000313" key="1">
    <source>
        <dbReference type="EMBL" id="KHJ82558.1"/>
    </source>
</evidence>
<dbReference type="EMBL" id="KN578697">
    <property type="protein sequence ID" value="KHJ82558.1"/>
    <property type="molecule type" value="Genomic_DNA"/>
</dbReference>
<dbReference type="Gene3D" id="3.15.10.10">
    <property type="entry name" value="Bactericidal permeability-increasing protein, domain 1"/>
    <property type="match status" value="1"/>
</dbReference>
<reference evidence="1 2" key="1">
    <citation type="submission" date="2014-03" db="EMBL/GenBank/DDBJ databases">
        <title>Draft genome of the hookworm Oesophagostomum dentatum.</title>
        <authorList>
            <person name="Mitreva M."/>
        </authorList>
    </citation>
    <scope>NUCLEOTIDE SEQUENCE [LARGE SCALE GENOMIC DNA]</scope>
    <source>
        <strain evidence="1 2">OD-Hann</strain>
    </source>
</reference>
<evidence type="ECO:0008006" key="3">
    <source>
        <dbReference type="Google" id="ProtNLM"/>
    </source>
</evidence>
<protein>
    <recommendedName>
        <fullName evidence="3">Lipid-binding serum glycoprotein N-terminal domain-containing protein</fullName>
    </recommendedName>
</protein>
<proteinExistence type="predicted"/>
<organism evidence="1 2">
    <name type="scientific">Oesophagostomum dentatum</name>
    <name type="common">Nodular worm</name>
    <dbReference type="NCBI Taxonomy" id="61180"/>
    <lineage>
        <taxon>Eukaryota</taxon>
        <taxon>Metazoa</taxon>
        <taxon>Ecdysozoa</taxon>
        <taxon>Nematoda</taxon>
        <taxon>Chromadorea</taxon>
        <taxon>Rhabditida</taxon>
        <taxon>Rhabditina</taxon>
        <taxon>Rhabditomorpha</taxon>
        <taxon>Strongyloidea</taxon>
        <taxon>Strongylidae</taxon>
        <taxon>Oesophagostomum</taxon>
    </lineage>
</organism>
<gene>
    <name evidence="1" type="ORF">OESDEN_17748</name>
</gene>
<dbReference type="AlphaFoldDB" id="A0A0B1SB77"/>
<sequence length="220" mass="24605">MTLTVSPKLWTLFDTRKGLINSTVTSLKFSDLSGQNSAAKYEVEDVKVEDFYIPKSGISFQDVNNGIKIEIKDIHFAAKAKIKAKIGPTIPGRWFHLANAKGTAIVRSEKSRLDVELQWKNFTFIPVVNMNSNIRIAFTENLNLLNLAKNNMASMVNSKINGLVHKKIKEAVKNYANPLLQQLKQQMVSFGYGDYDIEWMVQNSSLGVAVKPNAVNEALT</sequence>
<keyword evidence="2" id="KW-1185">Reference proteome</keyword>
<dbReference type="Proteomes" id="UP000053660">
    <property type="component" value="Unassembled WGS sequence"/>
</dbReference>
<dbReference type="GO" id="GO:0008289">
    <property type="term" value="F:lipid binding"/>
    <property type="evidence" value="ECO:0007669"/>
    <property type="project" value="InterPro"/>
</dbReference>
<dbReference type="SUPFAM" id="SSF55394">
    <property type="entry name" value="Bactericidal permeability-increasing protein, BPI"/>
    <property type="match status" value="1"/>
</dbReference>
<accession>A0A0B1SB77</accession>
<evidence type="ECO:0000313" key="2">
    <source>
        <dbReference type="Proteomes" id="UP000053660"/>
    </source>
</evidence>